<evidence type="ECO:0000259" key="6">
    <source>
        <dbReference type="Pfam" id="PF13087"/>
    </source>
</evidence>
<organism evidence="7 8">
    <name type="scientific">Acetobacter ghanensis</name>
    <dbReference type="NCBI Taxonomy" id="431306"/>
    <lineage>
        <taxon>Bacteria</taxon>
        <taxon>Pseudomonadati</taxon>
        <taxon>Pseudomonadota</taxon>
        <taxon>Alphaproteobacteria</taxon>
        <taxon>Acetobacterales</taxon>
        <taxon>Acetobacteraceae</taxon>
        <taxon>Acetobacter</taxon>
    </lineage>
</organism>
<reference evidence="7 8" key="1">
    <citation type="journal article" date="2020" name="Int. J. Syst. Evol. Microbiol.">
        <title>Novel acetic acid bacteria from cider fermentations: Acetobacter conturbans sp. nov. and Acetobacter fallax sp. nov.</title>
        <authorList>
            <person name="Sombolestani A.S."/>
            <person name="Cleenwerck I."/>
            <person name="Cnockaert M."/>
            <person name="Borremans W."/>
            <person name="Wieme A.D."/>
            <person name="De Vuyst L."/>
            <person name="Vandamme P."/>
        </authorList>
    </citation>
    <scope>NUCLEOTIDE SEQUENCE [LARGE SCALE GENOMIC DNA]</scope>
    <source>
        <strain evidence="7 8">LMG 23848</strain>
    </source>
</reference>
<protein>
    <recommendedName>
        <fullName evidence="6">DNA2/NAM7 helicase-like C-terminal domain-containing protein</fullName>
    </recommendedName>
</protein>
<dbReference type="SUPFAM" id="SSF52540">
    <property type="entry name" value="P-loop containing nucleoside triphosphate hydrolases"/>
    <property type="match status" value="1"/>
</dbReference>
<dbReference type="Pfam" id="PF13087">
    <property type="entry name" value="AAA_12"/>
    <property type="match status" value="1"/>
</dbReference>
<dbReference type="SUPFAM" id="SSF56024">
    <property type="entry name" value="Phospholipase D/nuclease"/>
    <property type="match status" value="1"/>
</dbReference>
<evidence type="ECO:0000256" key="1">
    <source>
        <dbReference type="ARBA" id="ARBA00022741"/>
    </source>
</evidence>
<feature type="region of interest" description="Disordered" evidence="5">
    <location>
        <begin position="1"/>
        <end position="31"/>
    </location>
</feature>
<evidence type="ECO:0000313" key="7">
    <source>
        <dbReference type="EMBL" id="NHO39286.1"/>
    </source>
</evidence>
<dbReference type="InterPro" id="IPR041679">
    <property type="entry name" value="DNA2/NAM7-like_C"/>
</dbReference>
<evidence type="ECO:0000256" key="3">
    <source>
        <dbReference type="ARBA" id="ARBA00022806"/>
    </source>
</evidence>
<evidence type="ECO:0000256" key="4">
    <source>
        <dbReference type="ARBA" id="ARBA00022840"/>
    </source>
</evidence>
<dbReference type="EMBL" id="WOTE01000003">
    <property type="protein sequence ID" value="NHO39286.1"/>
    <property type="molecule type" value="Genomic_DNA"/>
</dbReference>
<evidence type="ECO:0000313" key="8">
    <source>
        <dbReference type="Proteomes" id="UP000657200"/>
    </source>
</evidence>
<keyword evidence="1" id="KW-0547">Nucleotide-binding</keyword>
<keyword evidence="4" id="KW-0067">ATP-binding</keyword>
<evidence type="ECO:0000256" key="5">
    <source>
        <dbReference type="SAM" id="MobiDB-lite"/>
    </source>
</evidence>
<gene>
    <name evidence="7" type="ORF">GOB80_06215</name>
</gene>
<feature type="domain" description="DNA2/NAM7 helicase-like C-terminal" evidence="6">
    <location>
        <begin position="264"/>
        <end position="443"/>
    </location>
</feature>
<dbReference type="InterPro" id="IPR050534">
    <property type="entry name" value="Coronavir_polyprotein_1ab"/>
</dbReference>
<accession>A0ABX0KL17</accession>
<dbReference type="Proteomes" id="UP000657200">
    <property type="component" value="Unassembled WGS sequence"/>
</dbReference>
<dbReference type="CDD" id="cd18808">
    <property type="entry name" value="SF1_C_Upf1"/>
    <property type="match status" value="1"/>
</dbReference>
<keyword evidence="3" id="KW-0347">Helicase</keyword>
<sequence length="657" mass="73330">MIPAVPPADHTQKLHVNHSKTPPADDAGECEGMGQISMKISALPGSVLSENQHPWRLESWKGSIGVVEDFLDRTIRYALFQLALRYWEGRWVLEVHALQKALNDNDNRAYPFRVGERAIKAMYRRWAMLTPLFIVTTASLPKLSKCRVKEGDKFVERYMTDFFDLLIVDEAGQIAPYQMVPGMAFSRKAVVVGDVFQIEPVIMTSHVTDTGNARKAGVQDYFWDNDGPISPRVVTAAPGNGQLMGSVMRVAQTSTSYTSSDSPVPGIFLTEHRRCHRDIIEICNRLVYNGKLQPMTVAPSRKPPLPPLAWANVNGRTDRLGNSQRNLKEASAVARWVFEKSQEWETFYQKPIHEIVAVVTPFSPQKDAIRAALRQHSREHPNRNFSKIMVGTVNAMQGAERDIVVFSPTCDRDVSTGFLDGKRSLLNVAISRAVHSFVVIGTMEIFERNPVSALGILGKALFSKGVELGDVTGNWVADDSLILRGRRISSVTEHHKLLDYAFENLKTGQEIIIVSPYLSQQAVTAVQTQTGIRKAAARGALVNVVTRDDEKTAPLRKMLEEAGARVLTIRRLHSKTLLTSAFIDEGSFNWLSVWRDSPEGANLDTSWVLTGEDAKRASREAIDELNERLKGQGNMPIGQYIFDSQKKSAMTESTYQK</sequence>
<comment type="caution">
    <text evidence="7">The sequence shown here is derived from an EMBL/GenBank/DDBJ whole genome shotgun (WGS) entry which is preliminary data.</text>
</comment>
<dbReference type="InterPro" id="IPR027417">
    <property type="entry name" value="P-loop_NTPase"/>
</dbReference>
<dbReference type="PANTHER" id="PTHR43788:SF8">
    <property type="entry name" value="DNA-BINDING PROTEIN SMUBP-2"/>
    <property type="match status" value="1"/>
</dbReference>
<keyword evidence="8" id="KW-1185">Reference proteome</keyword>
<dbReference type="PANTHER" id="PTHR43788">
    <property type="entry name" value="DNA2/NAM7 HELICASE FAMILY MEMBER"/>
    <property type="match status" value="1"/>
</dbReference>
<dbReference type="Gene3D" id="3.40.50.300">
    <property type="entry name" value="P-loop containing nucleotide triphosphate hydrolases"/>
    <property type="match status" value="2"/>
</dbReference>
<name>A0ABX0KL17_9PROT</name>
<evidence type="ECO:0000256" key="2">
    <source>
        <dbReference type="ARBA" id="ARBA00022801"/>
    </source>
</evidence>
<dbReference type="InterPro" id="IPR047187">
    <property type="entry name" value="SF1_C_Upf1"/>
</dbReference>
<keyword evidence="2" id="KW-0378">Hydrolase</keyword>
<proteinExistence type="predicted"/>